<feature type="transmembrane region" description="Helical" evidence="1">
    <location>
        <begin position="66"/>
        <end position="88"/>
    </location>
</feature>
<reference evidence="2 3" key="1">
    <citation type="journal article" date="2014" name="Genome Announc.">
        <title>Draft Genome Sequence of Commensalibacter papalotli MX01, a Symbiont Identified from the Guts of Overwintering Monarch Butterflies.</title>
        <authorList>
            <person name="Servin-Garciduenas L.E."/>
            <person name="Sanchez-Quinto A."/>
            <person name="Martinez-Romero E."/>
        </authorList>
    </citation>
    <scope>NUCLEOTIDE SEQUENCE [LARGE SCALE GENOMIC DNA]</scope>
    <source>
        <strain evidence="3">MX-MONARCH01</strain>
    </source>
</reference>
<evidence type="ECO:0000256" key="1">
    <source>
        <dbReference type="SAM" id="Phobius"/>
    </source>
</evidence>
<keyword evidence="1" id="KW-0472">Membrane</keyword>
<dbReference type="STRING" id="1208583.COMX_05380"/>
<dbReference type="AlphaFoldDB" id="W7E7Q6"/>
<dbReference type="RefSeq" id="WP_034337891.1">
    <property type="nucleotide sequence ID" value="NZ_ATSX01000001.1"/>
</dbReference>
<sequence length="142" mass="16767">MKKKLVDMKENFKFSSKNKHLLKTDLKDLENITICGNNILKKYFYCLTCIASIQTFAIAHHENIPFKLVIISISSLVVLLWLSIRYVNLIKSFFEFEVIKKAFYRFSDNIQMVITIVISIILCFLYVISFDLYFRVIAIFFI</sequence>
<dbReference type="EMBL" id="ATSX01000001">
    <property type="protein sequence ID" value="EUK19156.1"/>
    <property type="molecule type" value="Genomic_DNA"/>
</dbReference>
<proteinExistence type="predicted"/>
<name>W7E7Q6_9PROT</name>
<keyword evidence="1" id="KW-1133">Transmembrane helix</keyword>
<evidence type="ECO:0000313" key="3">
    <source>
        <dbReference type="Proteomes" id="UP000019250"/>
    </source>
</evidence>
<gene>
    <name evidence="2" type="ORF">COMX_05380</name>
</gene>
<feature type="transmembrane region" description="Helical" evidence="1">
    <location>
        <begin position="109"/>
        <end position="128"/>
    </location>
</feature>
<accession>W7E7Q6</accession>
<comment type="caution">
    <text evidence="2">The sequence shown here is derived from an EMBL/GenBank/DDBJ whole genome shotgun (WGS) entry which is preliminary data.</text>
</comment>
<dbReference type="Proteomes" id="UP000019250">
    <property type="component" value="Unassembled WGS sequence"/>
</dbReference>
<evidence type="ECO:0000313" key="2">
    <source>
        <dbReference type="EMBL" id="EUK19156.1"/>
    </source>
</evidence>
<keyword evidence="1" id="KW-0812">Transmembrane</keyword>
<protein>
    <submittedName>
        <fullName evidence="2">Uncharacterized protein</fullName>
    </submittedName>
</protein>
<organism evidence="2 3">
    <name type="scientific">Commensalibacter papalotli</name>
    <name type="common">ex Servin-Garciduenas et al. 2014</name>
    <dbReference type="NCBI Taxonomy" id="1208583"/>
    <lineage>
        <taxon>Bacteria</taxon>
        <taxon>Pseudomonadati</taxon>
        <taxon>Pseudomonadota</taxon>
        <taxon>Alphaproteobacteria</taxon>
        <taxon>Acetobacterales</taxon>
        <taxon>Acetobacteraceae</taxon>
    </lineage>
</organism>
<keyword evidence="3" id="KW-1185">Reference proteome</keyword>